<dbReference type="InterPro" id="IPR001303">
    <property type="entry name" value="Aldolase_II/adducin_N"/>
</dbReference>
<sequence>MVVTDFDGNVVEGSVKPSKESLLHGVLYASLPQVHAIMHCHSPYATAWAANHDTLEFSTHHARYKLGFCPILDTHSYVVPQEYFPEIINLFHVNENMRAFIFRGHGQVTVGKSMRDATYLAELVEETAQISTLSHVIKCEREKPLIDQVM</sequence>
<dbReference type="GO" id="GO:0016832">
    <property type="term" value="F:aldehyde-lyase activity"/>
    <property type="evidence" value="ECO:0007669"/>
    <property type="project" value="TreeGrafter"/>
</dbReference>
<dbReference type="EC" id="4.2.1.109" evidence="4"/>
<comment type="caution">
    <text evidence="4">The sequence shown here is derived from an EMBL/GenBank/DDBJ whole genome shotgun (WGS) entry which is preliminary data.</text>
</comment>
<name>A0A645GLT5_9ZZZZ</name>
<keyword evidence="1" id="KW-0479">Metal-binding</keyword>
<dbReference type="GO" id="GO:0046570">
    <property type="term" value="F:methylthioribulose 1-phosphate dehydratase activity"/>
    <property type="evidence" value="ECO:0007669"/>
    <property type="project" value="UniProtKB-EC"/>
</dbReference>
<dbReference type="EMBL" id="VSSQ01076492">
    <property type="protein sequence ID" value="MPN26829.1"/>
    <property type="molecule type" value="Genomic_DNA"/>
</dbReference>
<keyword evidence="2 4" id="KW-0456">Lyase</keyword>
<dbReference type="InterPro" id="IPR036409">
    <property type="entry name" value="Aldolase_II/adducin_N_sf"/>
</dbReference>
<dbReference type="PANTHER" id="PTHR22789">
    <property type="entry name" value="FUCULOSE PHOSPHATE ALDOLASE"/>
    <property type="match status" value="1"/>
</dbReference>
<proteinExistence type="predicted"/>
<dbReference type="Gene3D" id="3.40.225.10">
    <property type="entry name" value="Class II aldolase/adducin N-terminal domain"/>
    <property type="match status" value="1"/>
</dbReference>
<feature type="domain" description="Class II aldolase/adducin N-terminal" evidence="3">
    <location>
        <begin position="1"/>
        <end position="132"/>
    </location>
</feature>
<organism evidence="4">
    <name type="scientific">bioreactor metagenome</name>
    <dbReference type="NCBI Taxonomy" id="1076179"/>
    <lineage>
        <taxon>unclassified sequences</taxon>
        <taxon>metagenomes</taxon>
        <taxon>ecological metagenomes</taxon>
    </lineage>
</organism>
<dbReference type="GO" id="GO:0046872">
    <property type="term" value="F:metal ion binding"/>
    <property type="evidence" value="ECO:0007669"/>
    <property type="project" value="UniProtKB-KW"/>
</dbReference>
<dbReference type="Pfam" id="PF00596">
    <property type="entry name" value="Aldolase_II"/>
    <property type="match status" value="1"/>
</dbReference>
<gene>
    <name evidence="4" type="primary">mtnB_7</name>
    <name evidence="4" type="ORF">SDC9_174254</name>
</gene>
<reference evidence="4" key="1">
    <citation type="submission" date="2019-08" db="EMBL/GenBank/DDBJ databases">
        <authorList>
            <person name="Kucharzyk K."/>
            <person name="Murdoch R.W."/>
            <person name="Higgins S."/>
            <person name="Loffler F."/>
        </authorList>
    </citation>
    <scope>NUCLEOTIDE SEQUENCE</scope>
</reference>
<evidence type="ECO:0000256" key="1">
    <source>
        <dbReference type="ARBA" id="ARBA00022723"/>
    </source>
</evidence>
<dbReference type="PANTHER" id="PTHR22789:SF0">
    <property type="entry name" value="3-OXO-TETRONATE 4-PHOSPHATE DECARBOXYLASE-RELATED"/>
    <property type="match status" value="1"/>
</dbReference>
<evidence type="ECO:0000259" key="3">
    <source>
        <dbReference type="SMART" id="SM01007"/>
    </source>
</evidence>
<dbReference type="GO" id="GO:0005829">
    <property type="term" value="C:cytosol"/>
    <property type="evidence" value="ECO:0007669"/>
    <property type="project" value="TreeGrafter"/>
</dbReference>
<evidence type="ECO:0000256" key="2">
    <source>
        <dbReference type="ARBA" id="ARBA00023239"/>
    </source>
</evidence>
<dbReference type="SUPFAM" id="SSF53639">
    <property type="entry name" value="AraD/HMP-PK domain-like"/>
    <property type="match status" value="1"/>
</dbReference>
<protein>
    <submittedName>
        <fullName evidence="4">Methylthioribulose-1-phosphate dehydratase</fullName>
        <ecNumber evidence="4">4.2.1.109</ecNumber>
    </submittedName>
</protein>
<dbReference type="SMART" id="SM01007">
    <property type="entry name" value="Aldolase_II"/>
    <property type="match status" value="1"/>
</dbReference>
<dbReference type="InterPro" id="IPR050197">
    <property type="entry name" value="Aldolase_class_II_sugar_metab"/>
</dbReference>
<evidence type="ECO:0000313" key="4">
    <source>
        <dbReference type="EMBL" id="MPN26829.1"/>
    </source>
</evidence>
<accession>A0A645GLT5</accession>
<dbReference type="GO" id="GO:0019323">
    <property type="term" value="P:pentose catabolic process"/>
    <property type="evidence" value="ECO:0007669"/>
    <property type="project" value="TreeGrafter"/>
</dbReference>
<dbReference type="AlphaFoldDB" id="A0A645GLT5"/>